<dbReference type="ExpressionAtlas" id="A0A1D6FU43">
    <property type="expression patterns" value="baseline and differential"/>
</dbReference>
<gene>
    <name evidence="1" type="ORF">ZEAMMB73_Zm00001d010804</name>
</gene>
<organism evidence="1">
    <name type="scientific">Zea mays</name>
    <name type="common">Maize</name>
    <dbReference type="NCBI Taxonomy" id="4577"/>
    <lineage>
        <taxon>Eukaryota</taxon>
        <taxon>Viridiplantae</taxon>
        <taxon>Streptophyta</taxon>
        <taxon>Embryophyta</taxon>
        <taxon>Tracheophyta</taxon>
        <taxon>Spermatophyta</taxon>
        <taxon>Magnoliopsida</taxon>
        <taxon>Liliopsida</taxon>
        <taxon>Poales</taxon>
        <taxon>Poaceae</taxon>
        <taxon>PACMAD clade</taxon>
        <taxon>Panicoideae</taxon>
        <taxon>Andropogonodae</taxon>
        <taxon>Andropogoneae</taxon>
        <taxon>Tripsacinae</taxon>
        <taxon>Zea</taxon>
    </lineage>
</organism>
<proteinExistence type="predicted"/>
<keyword evidence="1" id="KW-0647">Proteasome</keyword>
<reference evidence="1" key="1">
    <citation type="submission" date="2015-12" db="EMBL/GenBank/DDBJ databases">
        <title>Update maize B73 reference genome by single molecule sequencing technologies.</title>
        <authorList>
            <consortium name="Maize Genome Sequencing Project"/>
            <person name="Ware D."/>
        </authorList>
    </citation>
    <scope>NUCLEOTIDE SEQUENCE</scope>
    <source>
        <tissue evidence="1">Seedling</tissue>
    </source>
</reference>
<dbReference type="PANTHER" id="PTHR12828">
    <property type="entry name" value="PROTEASOME MATURATION PROTEIN UMP1"/>
    <property type="match status" value="1"/>
</dbReference>
<dbReference type="GO" id="GO:0043248">
    <property type="term" value="P:proteasome assembly"/>
    <property type="evidence" value="ECO:0007669"/>
    <property type="project" value="InterPro"/>
</dbReference>
<dbReference type="Pfam" id="PF05348">
    <property type="entry name" value="UMP1"/>
    <property type="match status" value="1"/>
</dbReference>
<dbReference type="EMBL" id="CM000784">
    <property type="protein sequence ID" value="AQK94992.1"/>
    <property type="molecule type" value="Genomic_DNA"/>
</dbReference>
<evidence type="ECO:0000313" key="1">
    <source>
        <dbReference type="EMBL" id="AQK94992.1"/>
    </source>
</evidence>
<sequence length="173" mass="19250">MQSSSMKREISEAHDTIRFGINAGVKADLAPPHPLQSTIQSVRIRRSPPFPFVRAHETLTMSMGLMWGGGRLAQETKFWADKKKFGTDAIYGSALNIRKDLDAQILSRFQRPPGALPSSLLGYEALTGSLDDFGFEDYLNMPHDSDSFRQPDMHHGMEVRLGLSKGPICPSFN</sequence>
<dbReference type="AlphaFoldDB" id="A0A1D6FU43"/>
<dbReference type="PANTHER" id="PTHR12828:SF4">
    <property type="entry name" value="PROTEASOME MATURATION FACTOR UMP1"/>
    <property type="match status" value="1"/>
</dbReference>
<dbReference type="GO" id="GO:0000502">
    <property type="term" value="C:proteasome complex"/>
    <property type="evidence" value="ECO:0007669"/>
    <property type="project" value="UniProtKB-KW"/>
</dbReference>
<dbReference type="InterPro" id="IPR008012">
    <property type="entry name" value="Ump1"/>
</dbReference>
<name>A0A1D6FU43_MAIZE</name>
<protein>
    <submittedName>
        <fullName evidence="1">Proteasome maturation factor UMP1</fullName>
    </submittedName>
</protein>
<accession>A0A1D6FU43</accession>